<dbReference type="GO" id="GO:0008270">
    <property type="term" value="F:zinc ion binding"/>
    <property type="evidence" value="ECO:0007669"/>
    <property type="project" value="UniProtKB-KW"/>
</dbReference>
<evidence type="ECO:0000256" key="1">
    <source>
        <dbReference type="PROSITE-ProRule" id="PRU00175"/>
    </source>
</evidence>
<dbReference type="SUPFAM" id="SSF57850">
    <property type="entry name" value="RING/U-box"/>
    <property type="match status" value="1"/>
</dbReference>
<feature type="coiled-coil region" evidence="2">
    <location>
        <begin position="251"/>
        <end position="437"/>
    </location>
</feature>
<accession>A0A8H7UY11</accession>
<gene>
    <name evidence="4" type="ORF">INT46_000446</name>
</gene>
<evidence type="ECO:0000256" key="2">
    <source>
        <dbReference type="SAM" id="Coils"/>
    </source>
</evidence>
<dbReference type="EMBL" id="JAEPRC010000330">
    <property type="protein sequence ID" value="KAG2199970.1"/>
    <property type="molecule type" value="Genomic_DNA"/>
</dbReference>
<feature type="domain" description="RING-type" evidence="3">
    <location>
        <begin position="5"/>
        <end position="45"/>
    </location>
</feature>
<proteinExistence type="predicted"/>
<dbReference type="Gene3D" id="3.30.40.10">
    <property type="entry name" value="Zinc/RING finger domain, C3HC4 (zinc finger)"/>
    <property type="match status" value="1"/>
</dbReference>
<comment type="caution">
    <text evidence="4">The sequence shown here is derived from an EMBL/GenBank/DDBJ whole genome shotgun (WGS) entry which is preliminary data.</text>
</comment>
<feature type="coiled-coil region" evidence="2">
    <location>
        <begin position="126"/>
        <end position="202"/>
    </location>
</feature>
<reference evidence="4" key="1">
    <citation type="submission" date="2020-12" db="EMBL/GenBank/DDBJ databases">
        <title>Metabolic potential, ecology and presence of endohyphal bacteria is reflected in genomic diversity of Mucoromycotina.</title>
        <authorList>
            <person name="Muszewska A."/>
            <person name="Okrasinska A."/>
            <person name="Steczkiewicz K."/>
            <person name="Drgas O."/>
            <person name="Orlowska M."/>
            <person name="Perlinska-Lenart U."/>
            <person name="Aleksandrzak-Piekarczyk T."/>
            <person name="Szatraj K."/>
            <person name="Zielenkiewicz U."/>
            <person name="Pilsyk S."/>
            <person name="Malc E."/>
            <person name="Mieczkowski P."/>
            <person name="Kruszewska J.S."/>
            <person name="Biernat P."/>
            <person name="Pawlowska J."/>
        </authorList>
    </citation>
    <scope>NUCLEOTIDE SEQUENCE</scope>
    <source>
        <strain evidence="4">CBS 226.32</strain>
    </source>
</reference>
<dbReference type="InterPro" id="IPR013083">
    <property type="entry name" value="Znf_RING/FYVE/PHD"/>
</dbReference>
<sequence>MKTICSICLDEVGDSLLAFSNCGHIFDIRCASKCLEISANCPICRKNVYDSFDYRRQPYYRVYLTTENDDDSANKECRELKEKLAEANCRLLVLQNEVDISSNQALMAQRDFQNAISLSKLDKARHNAARRDLEKLRQSFNNLQQKTTSNELIITKLKDTNKKLEKNLTMSENNCQILKDVNRKLEINLAISEKNCKTLKEHVGAQKLVLFHQHFQLTNKTNCSSCKSLGSLGDVKEEWTSTPANLEKLSRLQLKKKYQNLQEKYDCLQSVHHEMSMATAGLTKDNKDKEYIQSLEKQLEDLKEREYQYEALFKRNDIQQRMTRELLNAKHKQDKLETDLEEMNAARQHIFDDRNATETKLNKALETVATLQRQKQASLKENSLLQKKFEAANEHASEFANIRQGWIEENRSLQKQLKASKKRARKLQTQKARIMTENTELHQKINVITVQYSSFEKSLRRYFSNAGYSINDD</sequence>
<evidence type="ECO:0000259" key="3">
    <source>
        <dbReference type="PROSITE" id="PS50089"/>
    </source>
</evidence>
<dbReference type="Pfam" id="PF13639">
    <property type="entry name" value="zf-RING_2"/>
    <property type="match status" value="1"/>
</dbReference>
<feature type="coiled-coil region" evidence="2">
    <location>
        <begin position="70"/>
        <end position="97"/>
    </location>
</feature>
<dbReference type="AlphaFoldDB" id="A0A8H7UY11"/>
<organism evidence="4 5">
    <name type="scientific">Mucor plumbeus</name>
    <dbReference type="NCBI Taxonomy" id="97098"/>
    <lineage>
        <taxon>Eukaryota</taxon>
        <taxon>Fungi</taxon>
        <taxon>Fungi incertae sedis</taxon>
        <taxon>Mucoromycota</taxon>
        <taxon>Mucoromycotina</taxon>
        <taxon>Mucoromycetes</taxon>
        <taxon>Mucorales</taxon>
        <taxon>Mucorineae</taxon>
        <taxon>Mucoraceae</taxon>
        <taxon>Mucor</taxon>
    </lineage>
</organism>
<evidence type="ECO:0000313" key="4">
    <source>
        <dbReference type="EMBL" id="KAG2199970.1"/>
    </source>
</evidence>
<evidence type="ECO:0000313" key="5">
    <source>
        <dbReference type="Proteomes" id="UP000650833"/>
    </source>
</evidence>
<dbReference type="OrthoDB" id="2849579at2759"/>
<keyword evidence="1" id="KW-0862">Zinc</keyword>
<dbReference type="Proteomes" id="UP000650833">
    <property type="component" value="Unassembled WGS sequence"/>
</dbReference>
<dbReference type="SMART" id="SM00184">
    <property type="entry name" value="RING"/>
    <property type="match status" value="1"/>
</dbReference>
<dbReference type="PROSITE" id="PS50089">
    <property type="entry name" value="ZF_RING_2"/>
    <property type="match status" value="1"/>
</dbReference>
<keyword evidence="5" id="KW-1185">Reference proteome</keyword>
<name>A0A8H7UY11_9FUNG</name>
<dbReference type="InterPro" id="IPR001841">
    <property type="entry name" value="Znf_RING"/>
</dbReference>
<keyword evidence="1" id="KW-0863">Zinc-finger</keyword>
<keyword evidence="1" id="KW-0479">Metal-binding</keyword>
<protein>
    <recommendedName>
        <fullName evidence="3">RING-type domain-containing protein</fullName>
    </recommendedName>
</protein>
<keyword evidence="2" id="KW-0175">Coiled coil</keyword>